<evidence type="ECO:0000313" key="2">
    <source>
        <dbReference type="Proteomes" id="UP001153050"/>
    </source>
</evidence>
<comment type="caution">
    <text evidence="1">The sequence shown here is derived from an EMBL/GenBank/DDBJ whole genome shotgun (WGS) entry which is preliminary data.</text>
</comment>
<organism evidence="1 2">
    <name type="scientific">Mesorhizobium escarrei</name>
    <dbReference type="NCBI Taxonomy" id="666018"/>
    <lineage>
        <taxon>Bacteria</taxon>
        <taxon>Pseudomonadati</taxon>
        <taxon>Pseudomonadota</taxon>
        <taxon>Alphaproteobacteria</taxon>
        <taxon>Hyphomicrobiales</taxon>
        <taxon>Phyllobacteriaceae</taxon>
        <taxon>Mesorhizobium</taxon>
    </lineage>
</organism>
<sequence>MRPSIVQHSFRSTLSSSNSAALAARQRALDGWSLARPKGSTYLQAVKKAGHRTDVDEHLGGRTFRLNCAAVEKIVLTDTSRANAIFLRYNEHCPPLIRKDAHRLENFPYQLRIQIQCDPRMPGALAKASSASICAPLASADRT</sequence>
<name>A0ABN8JRV7_9HYPH</name>
<dbReference type="EMBL" id="CAKXZT010000116">
    <property type="protein sequence ID" value="CAH2399432.1"/>
    <property type="molecule type" value="Genomic_DNA"/>
</dbReference>
<proteinExistence type="predicted"/>
<protein>
    <submittedName>
        <fullName evidence="1">Uncharacterized protein</fullName>
    </submittedName>
</protein>
<reference evidence="1 2" key="1">
    <citation type="submission" date="2022-03" db="EMBL/GenBank/DDBJ databases">
        <authorList>
            <person name="Brunel B."/>
        </authorList>
    </citation>
    <scope>NUCLEOTIDE SEQUENCE [LARGE SCALE GENOMIC DNA]</scope>
    <source>
        <strain evidence="1">STM5069sample</strain>
    </source>
</reference>
<accession>A0ABN8JRV7</accession>
<evidence type="ECO:0000313" key="1">
    <source>
        <dbReference type="EMBL" id="CAH2399432.1"/>
    </source>
</evidence>
<keyword evidence="2" id="KW-1185">Reference proteome</keyword>
<dbReference type="Proteomes" id="UP001153050">
    <property type="component" value="Unassembled WGS sequence"/>
</dbReference>
<gene>
    <name evidence="1" type="ORF">MES5069_220160</name>
</gene>